<gene>
    <name evidence="1" type="ORF">PRUPE_8G063900</name>
</gene>
<protein>
    <submittedName>
        <fullName evidence="1">Uncharacterized protein</fullName>
    </submittedName>
</protein>
<dbReference type="Gramene" id="ONH90611">
    <property type="protein sequence ID" value="ONH90611"/>
    <property type="gene ID" value="PRUPE_8G063900"/>
</dbReference>
<dbReference type="InterPro" id="IPR013785">
    <property type="entry name" value="Aldolase_TIM"/>
</dbReference>
<proteinExistence type="predicted"/>
<evidence type="ECO:0000313" key="1">
    <source>
        <dbReference type="EMBL" id="ONH90611.1"/>
    </source>
</evidence>
<dbReference type="PANTHER" id="PTHR32332">
    <property type="entry name" value="2-NITROPROPANE DIOXYGENASE"/>
    <property type="match status" value="1"/>
</dbReference>
<evidence type="ECO:0000313" key="2">
    <source>
        <dbReference type="Proteomes" id="UP000006882"/>
    </source>
</evidence>
<reference evidence="1 2" key="1">
    <citation type="journal article" date="2013" name="Nat. Genet.">
        <title>The high-quality draft genome of peach (Prunus persica) identifies unique patterns of genetic diversity, domestication and genome evolution.</title>
        <authorList>
            <consortium name="International Peach Genome Initiative"/>
            <person name="Verde I."/>
            <person name="Abbott A.G."/>
            <person name="Scalabrin S."/>
            <person name="Jung S."/>
            <person name="Shu S."/>
            <person name="Marroni F."/>
            <person name="Zhebentyayeva T."/>
            <person name="Dettori M.T."/>
            <person name="Grimwood J."/>
            <person name="Cattonaro F."/>
            <person name="Zuccolo A."/>
            <person name="Rossini L."/>
            <person name="Jenkins J."/>
            <person name="Vendramin E."/>
            <person name="Meisel L.A."/>
            <person name="Decroocq V."/>
            <person name="Sosinski B."/>
            <person name="Prochnik S."/>
            <person name="Mitros T."/>
            <person name="Policriti A."/>
            <person name="Cipriani G."/>
            <person name="Dondini L."/>
            <person name="Ficklin S."/>
            <person name="Goodstein D.M."/>
            <person name="Xuan P."/>
            <person name="Del Fabbro C."/>
            <person name="Aramini V."/>
            <person name="Copetti D."/>
            <person name="Gonzalez S."/>
            <person name="Horner D.S."/>
            <person name="Falchi R."/>
            <person name="Lucas S."/>
            <person name="Mica E."/>
            <person name="Maldonado J."/>
            <person name="Lazzari B."/>
            <person name="Bielenberg D."/>
            <person name="Pirona R."/>
            <person name="Miculan M."/>
            <person name="Barakat A."/>
            <person name="Testolin R."/>
            <person name="Stella A."/>
            <person name="Tartarini S."/>
            <person name="Tonutti P."/>
            <person name="Arus P."/>
            <person name="Orellana A."/>
            <person name="Wells C."/>
            <person name="Main D."/>
            <person name="Vizzotto G."/>
            <person name="Silva H."/>
            <person name="Salamini F."/>
            <person name="Schmutz J."/>
            <person name="Morgante M."/>
            <person name="Rokhsar D.S."/>
        </authorList>
    </citation>
    <scope>NUCLEOTIDE SEQUENCE [LARGE SCALE GENOMIC DNA]</scope>
    <source>
        <strain evidence="2">cv. Nemared</strain>
    </source>
</reference>
<dbReference type="Proteomes" id="UP000006882">
    <property type="component" value="Chromosome G8"/>
</dbReference>
<dbReference type="AlphaFoldDB" id="A0A251MU43"/>
<dbReference type="Gene3D" id="3.20.20.70">
    <property type="entry name" value="Aldolase class I"/>
    <property type="match status" value="1"/>
</dbReference>
<dbReference type="EMBL" id="CM007658">
    <property type="protein sequence ID" value="ONH90611.1"/>
    <property type="molecule type" value="Genomic_DNA"/>
</dbReference>
<keyword evidence="2" id="KW-1185">Reference proteome</keyword>
<dbReference type="STRING" id="3760.A0A251MU43"/>
<organism evidence="1 2">
    <name type="scientific">Prunus persica</name>
    <name type="common">Peach</name>
    <name type="synonym">Amygdalus persica</name>
    <dbReference type="NCBI Taxonomy" id="3760"/>
    <lineage>
        <taxon>Eukaryota</taxon>
        <taxon>Viridiplantae</taxon>
        <taxon>Streptophyta</taxon>
        <taxon>Embryophyta</taxon>
        <taxon>Tracheophyta</taxon>
        <taxon>Spermatophyta</taxon>
        <taxon>Magnoliopsida</taxon>
        <taxon>eudicotyledons</taxon>
        <taxon>Gunneridae</taxon>
        <taxon>Pentapetalae</taxon>
        <taxon>rosids</taxon>
        <taxon>fabids</taxon>
        <taxon>Rosales</taxon>
        <taxon>Rosaceae</taxon>
        <taxon>Amygdaloideae</taxon>
        <taxon>Amygdaleae</taxon>
        <taxon>Prunus</taxon>
    </lineage>
</organism>
<dbReference type="SUPFAM" id="SSF51412">
    <property type="entry name" value="Inosine monophosphate dehydrogenase (IMPDH)"/>
    <property type="match status" value="1"/>
</dbReference>
<sequence>MPSPLFFSMISGSRLKEISDILILTDQESPHYLRELIRKTRSLTDKPFGVGVVLAFPHEKNIQVILDEKVAVLQVYWGECSEELVLKAHQSGVKVVPQVSVP</sequence>
<name>A0A251MU43_PRUPE</name>
<dbReference type="PANTHER" id="PTHR32332:SF20">
    <property type="entry name" value="2-NITROPROPANE DIOXYGENASE-LIKE PROTEIN"/>
    <property type="match status" value="1"/>
</dbReference>
<accession>A0A251MU43</accession>